<protein>
    <recommendedName>
        <fullName evidence="1">peptide-methionine (S)-S-oxide reductase</fullName>
        <ecNumber evidence="1">1.8.4.11</ecNumber>
    </recommendedName>
</protein>
<dbReference type="SUPFAM" id="SSF51316">
    <property type="entry name" value="Mss4-like"/>
    <property type="match status" value="1"/>
</dbReference>
<dbReference type="InterPro" id="IPR036249">
    <property type="entry name" value="Thioredoxin-like_sf"/>
</dbReference>
<keyword evidence="3" id="KW-0511">Multifunctional enzyme</keyword>
<dbReference type="InterPro" id="IPR002579">
    <property type="entry name" value="Met_Sox_Rdtase_MsrB_dom"/>
</dbReference>
<dbReference type="GO" id="GO:0008113">
    <property type="term" value="F:peptide-methionine (S)-S-oxide reductase activity"/>
    <property type="evidence" value="ECO:0007669"/>
    <property type="project" value="UniProtKB-EC"/>
</dbReference>
<sequence length="430" mass="48139">MKNIITKLILLTLAIFGVAMGSILSAQKPVEATPMLAQETIVFAAGCFWGVEKHFDHFEGVISAESGYVGGNYKNPTYDDVVKYRRLDKNSKIVNYTEGVKVVFDTRKVDTATLIRSFWELHDPTQLNGQGNDIGNNYRSALFYKNEAQKQVALDTKKVYQSLLINAGYGQIVTEIEPLLKFYNAEKYHQDYLVKNPFGYCPNHATGVKFEKEMKKVLVTKPLGGKEIIVIGSPVFCPYCDKFEEDVSNSYKGTLPMRTVLASSLKGFDIETKIFATPTILFIEDGKEVIGHVGYMDKKLFYKTLGAFKLGKGSQAYQVAFHEGTDAPGCKQYKIFENTPDGVFIDKLSGEILFDTRDRFHSGTGWLSFYKAKDGAVIERDDSSFGMTRIALVSKTSGIHLGHVFPRADGRRRFCIDATVLEFVPRGDVK</sequence>
<dbReference type="InterPro" id="IPR036509">
    <property type="entry name" value="Met_Sox_Rdtase_MsrA_sf"/>
</dbReference>
<dbReference type="InterPro" id="IPR050162">
    <property type="entry name" value="MsrA_MetSO_reductase"/>
</dbReference>
<gene>
    <name evidence="7" type="ORF">MNB_SM-4-1256</name>
</gene>
<dbReference type="SUPFAM" id="SSF52833">
    <property type="entry name" value="Thioredoxin-like"/>
    <property type="match status" value="1"/>
</dbReference>
<comment type="catalytic activity">
    <reaction evidence="5">
        <text>[thioredoxin]-disulfide + L-methionine + H2O = L-methionine (S)-S-oxide + [thioredoxin]-dithiol</text>
        <dbReference type="Rhea" id="RHEA:19993"/>
        <dbReference type="Rhea" id="RHEA-COMP:10698"/>
        <dbReference type="Rhea" id="RHEA-COMP:10700"/>
        <dbReference type="ChEBI" id="CHEBI:15377"/>
        <dbReference type="ChEBI" id="CHEBI:29950"/>
        <dbReference type="ChEBI" id="CHEBI:50058"/>
        <dbReference type="ChEBI" id="CHEBI:57844"/>
        <dbReference type="ChEBI" id="CHEBI:58772"/>
        <dbReference type="EC" id="1.8.4.11"/>
    </reaction>
</comment>
<dbReference type="GO" id="GO:0034599">
    <property type="term" value="P:cellular response to oxidative stress"/>
    <property type="evidence" value="ECO:0007669"/>
    <property type="project" value="TreeGrafter"/>
</dbReference>
<dbReference type="SUPFAM" id="SSF55068">
    <property type="entry name" value="Peptide methionine sulfoxide reductase"/>
    <property type="match status" value="1"/>
</dbReference>
<dbReference type="InterPro" id="IPR011057">
    <property type="entry name" value="Mss4-like_sf"/>
</dbReference>
<evidence type="ECO:0000256" key="3">
    <source>
        <dbReference type="ARBA" id="ARBA00023268"/>
    </source>
</evidence>
<dbReference type="EMBL" id="FPHF01000092">
    <property type="protein sequence ID" value="SFV66846.1"/>
    <property type="molecule type" value="Genomic_DNA"/>
</dbReference>
<reference evidence="7" key="1">
    <citation type="submission" date="2016-10" db="EMBL/GenBank/DDBJ databases">
        <authorList>
            <person name="de Groot N.N."/>
        </authorList>
    </citation>
    <scope>NUCLEOTIDE SEQUENCE</scope>
</reference>
<evidence type="ECO:0000256" key="1">
    <source>
        <dbReference type="ARBA" id="ARBA00012502"/>
    </source>
</evidence>
<evidence type="ECO:0000259" key="6">
    <source>
        <dbReference type="PROSITE" id="PS51790"/>
    </source>
</evidence>
<dbReference type="PANTHER" id="PTHR42799:SF2">
    <property type="entry name" value="MITOCHONDRIAL PEPTIDE METHIONINE SULFOXIDE REDUCTASE"/>
    <property type="match status" value="1"/>
</dbReference>
<accession>A0A1W1CM04</accession>
<keyword evidence="2 7" id="KW-0560">Oxidoreductase</keyword>
<dbReference type="Pfam" id="PF01641">
    <property type="entry name" value="SelR"/>
    <property type="match status" value="1"/>
</dbReference>
<dbReference type="PANTHER" id="PTHR42799">
    <property type="entry name" value="MITOCHONDRIAL PEPTIDE METHIONINE SULFOXIDE REDUCTASE"/>
    <property type="match status" value="1"/>
</dbReference>
<dbReference type="Gene3D" id="2.170.150.20">
    <property type="entry name" value="Peptide methionine sulfoxide reductase"/>
    <property type="match status" value="1"/>
</dbReference>
<organism evidence="7">
    <name type="scientific">hydrothermal vent metagenome</name>
    <dbReference type="NCBI Taxonomy" id="652676"/>
    <lineage>
        <taxon>unclassified sequences</taxon>
        <taxon>metagenomes</taxon>
        <taxon>ecological metagenomes</taxon>
    </lineage>
</organism>
<dbReference type="Pfam" id="PF01625">
    <property type="entry name" value="PMSR"/>
    <property type="match status" value="1"/>
</dbReference>
<evidence type="ECO:0000256" key="5">
    <source>
        <dbReference type="ARBA" id="ARBA00048782"/>
    </source>
</evidence>
<evidence type="ECO:0000313" key="7">
    <source>
        <dbReference type="EMBL" id="SFV66846.1"/>
    </source>
</evidence>
<dbReference type="NCBIfam" id="TIGR00401">
    <property type="entry name" value="msrA"/>
    <property type="match status" value="1"/>
</dbReference>
<dbReference type="PROSITE" id="PS51790">
    <property type="entry name" value="MSRB"/>
    <property type="match status" value="1"/>
</dbReference>
<dbReference type="HAMAP" id="MF_01401">
    <property type="entry name" value="MsrA"/>
    <property type="match status" value="1"/>
</dbReference>
<evidence type="ECO:0000256" key="4">
    <source>
        <dbReference type="ARBA" id="ARBA00047806"/>
    </source>
</evidence>
<dbReference type="Gene3D" id="3.30.1060.10">
    <property type="entry name" value="Peptide methionine sulphoxide reductase MsrA"/>
    <property type="match status" value="1"/>
</dbReference>
<dbReference type="GO" id="GO:0005737">
    <property type="term" value="C:cytoplasm"/>
    <property type="evidence" value="ECO:0007669"/>
    <property type="project" value="TreeGrafter"/>
</dbReference>
<dbReference type="AlphaFoldDB" id="A0A1W1CM04"/>
<dbReference type="InterPro" id="IPR002569">
    <property type="entry name" value="Met_Sox_Rdtase_MsrA_dom"/>
</dbReference>
<dbReference type="GO" id="GO:0033744">
    <property type="term" value="F:L-methionine:thioredoxin-disulfide S-oxidoreductase activity"/>
    <property type="evidence" value="ECO:0007669"/>
    <property type="project" value="RHEA"/>
</dbReference>
<feature type="domain" description="MsrB" evidence="6">
    <location>
        <begin position="305"/>
        <end position="430"/>
    </location>
</feature>
<evidence type="ECO:0000256" key="2">
    <source>
        <dbReference type="ARBA" id="ARBA00023002"/>
    </source>
</evidence>
<dbReference type="Gene3D" id="3.40.30.10">
    <property type="entry name" value="Glutaredoxin"/>
    <property type="match status" value="1"/>
</dbReference>
<comment type="catalytic activity">
    <reaction evidence="4">
        <text>L-methionyl-[protein] + [thioredoxin]-disulfide + H2O = L-methionyl-(S)-S-oxide-[protein] + [thioredoxin]-dithiol</text>
        <dbReference type="Rhea" id="RHEA:14217"/>
        <dbReference type="Rhea" id="RHEA-COMP:10698"/>
        <dbReference type="Rhea" id="RHEA-COMP:10700"/>
        <dbReference type="Rhea" id="RHEA-COMP:12313"/>
        <dbReference type="Rhea" id="RHEA-COMP:12315"/>
        <dbReference type="ChEBI" id="CHEBI:15377"/>
        <dbReference type="ChEBI" id="CHEBI:16044"/>
        <dbReference type="ChEBI" id="CHEBI:29950"/>
        <dbReference type="ChEBI" id="CHEBI:44120"/>
        <dbReference type="ChEBI" id="CHEBI:50058"/>
        <dbReference type="EC" id="1.8.4.11"/>
    </reaction>
</comment>
<dbReference type="EC" id="1.8.4.11" evidence="1"/>
<dbReference type="GO" id="GO:0033743">
    <property type="term" value="F:peptide-methionine (R)-S-oxide reductase activity"/>
    <property type="evidence" value="ECO:0007669"/>
    <property type="project" value="InterPro"/>
</dbReference>
<name>A0A1W1CM04_9ZZZZ</name>
<proteinExistence type="inferred from homology"/>